<dbReference type="RefSeq" id="WP_094018441.1">
    <property type="nucleotide sequence ID" value="NZ_NMQW01000057.1"/>
</dbReference>
<name>A0A229UIQ6_9BACL</name>
<evidence type="ECO:0000313" key="2">
    <source>
        <dbReference type="EMBL" id="OXM82799.1"/>
    </source>
</evidence>
<organism evidence="2 3">
    <name type="scientific">Paenibacillus rigui</name>
    <dbReference type="NCBI Taxonomy" id="554312"/>
    <lineage>
        <taxon>Bacteria</taxon>
        <taxon>Bacillati</taxon>
        <taxon>Bacillota</taxon>
        <taxon>Bacilli</taxon>
        <taxon>Bacillales</taxon>
        <taxon>Paenibacillaceae</taxon>
        <taxon>Paenibacillus</taxon>
    </lineage>
</organism>
<dbReference type="InterPro" id="IPR013096">
    <property type="entry name" value="Cupin_2"/>
</dbReference>
<proteinExistence type="predicted"/>
<dbReference type="Gene3D" id="2.60.120.10">
    <property type="entry name" value="Jelly Rolls"/>
    <property type="match status" value="1"/>
</dbReference>
<dbReference type="Pfam" id="PF07883">
    <property type="entry name" value="Cupin_2"/>
    <property type="match status" value="1"/>
</dbReference>
<dbReference type="SUPFAM" id="SSF51182">
    <property type="entry name" value="RmlC-like cupins"/>
    <property type="match status" value="1"/>
</dbReference>
<dbReference type="AlphaFoldDB" id="A0A229UIQ6"/>
<accession>A0A229UIQ6</accession>
<feature type="domain" description="Cupin type-2" evidence="1">
    <location>
        <begin position="52"/>
        <end position="107"/>
    </location>
</feature>
<dbReference type="EMBL" id="NMQW01000057">
    <property type="protein sequence ID" value="OXM82799.1"/>
    <property type="molecule type" value="Genomic_DNA"/>
</dbReference>
<protein>
    <submittedName>
        <fullName evidence="2">Cupin</fullName>
    </submittedName>
</protein>
<dbReference type="InterPro" id="IPR014710">
    <property type="entry name" value="RmlC-like_jellyroll"/>
</dbReference>
<keyword evidence="3" id="KW-1185">Reference proteome</keyword>
<evidence type="ECO:0000313" key="3">
    <source>
        <dbReference type="Proteomes" id="UP000215509"/>
    </source>
</evidence>
<gene>
    <name evidence="2" type="ORF">CF651_29490</name>
</gene>
<evidence type="ECO:0000259" key="1">
    <source>
        <dbReference type="Pfam" id="PF07883"/>
    </source>
</evidence>
<dbReference type="Proteomes" id="UP000215509">
    <property type="component" value="Unassembled WGS sequence"/>
</dbReference>
<comment type="caution">
    <text evidence="2">The sequence shown here is derived from an EMBL/GenBank/DDBJ whole genome shotgun (WGS) entry which is preliminary data.</text>
</comment>
<dbReference type="InterPro" id="IPR011051">
    <property type="entry name" value="RmlC_Cupin_sf"/>
</dbReference>
<reference evidence="2 3" key="1">
    <citation type="submission" date="2017-07" db="EMBL/GenBank/DDBJ databases">
        <title>Genome sequencing and assembly of Paenibacillus rigui.</title>
        <authorList>
            <person name="Mayilraj S."/>
        </authorList>
    </citation>
    <scope>NUCLEOTIDE SEQUENCE [LARGE SCALE GENOMIC DNA]</scope>
    <source>
        <strain evidence="2 3">JCM 16352</strain>
    </source>
</reference>
<sequence length="120" mass="13258">MKKLHIRDLAEMKGGQHILQDVLPGAYIYSGGLAFSRPGERSHTNDGPEGRDYHVHQDEELFLIVQGQGTLELNGEFTPINAGDLIVIEPGEDHHLISSAEAPLVTLYCHAGPNRHKNQQ</sequence>
<dbReference type="OrthoDB" id="9797047at2"/>